<evidence type="ECO:0000313" key="3">
    <source>
        <dbReference type="Proteomes" id="UP001174936"/>
    </source>
</evidence>
<feature type="region of interest" description="Disordered" evidence="1">
    <location>
        <begin position="1"/>
        <end position="59"/>
    </location>
</feature>
<evidence type="ECO:0000313" key="2">
    <source>
        <dbReference type="EMBL" id="KAK0646848.1"/>
    </source>
</evidence>
<protein>
    <submittedName>
        <fullName evidence="2">Uncharacterized protein</fullName>
    </submittedName>
</protein>
<organism evidence="2 3">
    <name type="scientific">Cercophora newfieldiana</name>
    <dbReference type="NCBI Taxonomy" id="92897"/>
    <lineage>
        <taxon>Eukaryota</taxon>
        <taxon>Fungi</taxon>
        <taxon>Dikarya</taxon>
        <taxon>Ascomycota</taxon>
        <taxon>Pezizomycotina</taxon>
        <taxon>Sordariomycetes</taxon>
        <taxon>Sordariomycetidae</taxon>
        <taxon>Sordariales</taxon>
        <taxon>Lasiosphaeriaceae</taxon>
        <taxon>Cercophora</taxon>
    </lineage>
</organism>
<dbReference type="Proteomes" id="UP001174936">
    <property type="component" value="Unassembled WGS sequence"/>
</dbReference>
<reference evidence="2" key="1">
    <citation type="submission" date="2023-06" db="EMBL/GenBank/DDBJ databases">
        <title>Genome-scale phylogeny and comparative genomics of the fungal order Sordariales.</title>
        <authorList>
            <consortium name="Lawrence Berkeley National Laboratory"/>
            <person name="Hensen N."/>
            <person name="Bonometti L."/>
            <person name="Westerberg I."/>
            <person name="Brannstrom I.O."/>
            <person name="Guillou S."/>
            <person name="Cros-Aarteil S."/>
            <person name="Calhoun S."/>
            <person name="Haridas S."/>
            <person name="Kuo A."/>
            <person name="Mondo S."/>
            <person name="Pangilinan J."/>
            <person name="Riley R."/>
            <person name="Labutti K."/>
            <person name="Andreopoulos B."/>
            <person name="Lipzen A."/>
            <person name="Chen C."/>
            <person name="Yanf M."/>
            <person name="Daum C."/>
            <person name="Ng V."/>
            <person name="Clum A."/>
            <person name="Steindorff A."/>
            <person name="Ohm R."/>
            <person name="Martin F."/>
            <person name="Silar P."/>
            <person name="Natvig D."/>
            <person name="Lalanne C."/>
            <person name="Gautier V."/>
            <person name="Ament-Velasquez S.L."/>
            <person name="Kruys A."/>
            <person name="Hutchinson M.I."/>
            <person name="Powell A.J."/>
            <person name="Barry K."/>
            <person name="Miller A.N."/>
            <person name="Grigoriev I.V."/>
            <person name="Debuchy R."/>
            <person name="Gladieux P."/>
            <person name="Thoren M.H."/>
            <person name="Johannesson H."/>
        </authorList>
    </citation>
    <scope>NUCLEOTIDE SEQUENCE</scope>
    <source>
        <strain evidence="2">SMH2532-1</strain>
    </source>
</reference>
<proteinExistence type="predicted"/>
<keyword evidence="3" id="KW-1185">Reference proteome</keyword>
<dbReference type="EMBL" id="JAULSV010000004">
    <property type="protein sequence ID" value="KAK0646848.1"/>
    <property type="molecule type" value="Genomic_DNA"/>
</dbReference>
<dbReference type="AlphaFoldDB" id="A0AA39Y6H8"/>
<sequence>MDDNKDVMGGKKNGASTKLAQSGAPLNHIIESQQLDGADGDHEHPDDLPISDNTSGSHDVKTAELAVDNAKDSRSALVISEMDFTSVKNRPPDTLTQKSKYDVFAPNLEDTPTNGFHPAITRAPHKRRRVGTLQPTSNADAASRRLLTEQDFPNYARHPTINFDEEVQPVMSSRRRMASPPRQPHTIVSPMHFPSAWMSVRPARRHRRDLFVPDSPSR</sequence>
<comment type="caution">
    <text evidence="2">The sequence shown here is derived from an EMBL/GenBank/DDBJ whole genome shotgun (WGS) entry which is preliminary data.</text>
</comment>
<name>A0AA39Y6H8_9PEZI</name>
<accession>A0AA39Y6H8</accession>
<evidence type="ECO:0000256" key="1">
    <source>
        <dbReference type="SAM" id="MobiDB-lite"/>
    </source>
</evidence>
<gene>
    <name evidence="2" type="ORF">B0T16DRAFT_391211</name>
</gene>